<dbReference type="PANTHER" id="PTHR33938:SF15">
    <property type="entry name" value="FERULOYL ESTERASE B-RELATED"/>
    <property type="match status" value="1"/>
</dbReference>
<reference evidence="9" key="1">
    <citation type="submission" date="2016-10" db="EMBL/GenBank/DDBJ databases">
        <authorList>
            <person name="Varghese N."/>
            <person name="Submissions S."/>
        </authorList>
    </citation>
    <scope>NUCLEOTIDE SEQUENCE [LARGE SCALE GENOMIC DNA]</scope>
    <source>
        <strain evidence="9">CGMCC 1.7062</strain>
    </source>
</reference>
<organism evidence="8 9">
    <name type="scientific">Vibrio hangzhouensis</name>
    <dbReference type="NCBI Taxonomy" id="462991"/>
    <lineage>
        <taxon>Bacteria</taxon>
        <taxon>Pseudomonadati</taxon>
        <taxon>Pseudomonadota</taxon>
        <taxon>Gammaproteobacteria</taxon>
        <taxon>Vibrionales</taxon>
        <taxon>Vibrionaceae</taxon>
        <taxon>Vibrio</taxon>
    </lineage>
</organism>
<dbReference type="Pfam" id="PF07519">
    <property type="entry name" value="Tannase"/>
    <property type="match status" value="1"/>
</dbReference>
<dbReference type="EMBL" id="FNVG01000004">
    <property type="protein sequence ID" value="SEF83797.1"/>
    <property type="molecule type" value="Genomic_DNA"/>
</dbReference>
<keyword evidence="4" id="KW-0732">Signal</keyword>
<evidence type="ECO:0000313" key="9">
    <source>
        <dbReference type="Proteomes" id="UP000236721"/>
    </source>
</evidence>
<accession>A0A1H5VBH0</accession>
<sequence length="527" mass="57500">MISNKTLAATGFLSVIALSGCTQNDELLAQDTQPPMPPACNLDSLPDLKGVNFSSTHHDGNACKVAGTIDNDIHFEVNLPDDWNGRFVMSGGGGFAGVVTNIVEPTFPNRGYVTAATDTGHQAHPIDASWAVGHPDRLENFAGKAIHLTTKTTKQIIQAYYQKESERNLFYGCSRGGGQALYAAQRYPGDYDAIIAGAPAYNWTHHLGGHFAMIGAAMFPNSADLSEAIIGKREQRLINQAVMKQCDAKDGLEDGIITEPWRCDFDIRSLQCDDSNEEQCLTEPQINALEIVYHGAYDSQGQQIAPGFFFGAEMSPSGMTRWLTGGTEVNQFSKFQDGIDTNGFLVPDNIPNASYGFATGIMRDFIFNGEAVDFTRYQFDNLSSDGQQVAQLLNATNPDLSEFRNNGGKLILWTGLNDMAISPQSTIDYYQAVLEHDASAAEDVRLFLLPGVDHCAGGAGPFWVDFIEEAEDWLNTGDAPQESTAHWFTPDKGLEGNRKICAHPKVAYYDGTGDPRSADSFYCSYPK</sequence>
<protein>
    <submittedName>
        <fullName evidence="8">Feruloyl esterase</fullName>
    </submittedName>
</protein>
<dbReference type="GO" id="GO:0052689">
    <property type="term" value="F:carboxylic ester hydrolase activity"/>
    <property type="evidence" value="ECO:0007669"/>
    <property type="project" value="UniProtKB-KW"/>
</dbReference>
<dbReference type="Proteomes" id="UP000236721">
    <property type="component" value="Unassembled WGS sequence"/>
</dbReference>
<evidence type="ECO:0000256" key="5">
    <source>
        <dbReference type="ARBA" id="ARBA00022801"/>
    </source>
</evidence>
<evidence type="ECO:0000313" key="8">
    <source>
        <dbReference type="EMBL" id="SEF83797.1"/>
    </source>
</evidence>
<dbReference type="SUPFAM" id="SSF53474">
    <property type="entry name" value="alpha/beta-Hydrolases"/>
    <property type="match status" value="1"/>
</dbReference>
<keyword evidence="2" id="KW-0719">Serine esterase</keyword>
<keyword evidence="5" id="KW-0378">Hydrolase</keyword>
<dbReference type="GO" id="GO:0046872">
    <property type="term" value="F:metal ion binding"/>
    <property type="evidence" value="ECO:0007669"/>
    <property type="project" value="UniProtKB-KW"/>
</dbReference>
<evidence type="ECO:0000256" key="2">
    <source>
        <dbReference type="ARBA" id="ARBA00022487"/>
    </source>
</evidence>
<dbReference type="OrthoDB" id="7197884at2"/>
<evidence type="ECO:0000256" key="3">
    <source>
        <dbReference type="ARBA" id="ARBA00022723"/>
    </source>
</evidence>
<name>A0A1H5VBH0_9VIBR</name>
<comment type="similarity">
    <text evidence="1">Belongs to the tannase family.</text>
</comment>
<dbReference type="RefSeq" id="WP_103879381.1">
    <property type="nucleotide sequence ID" value="NZ_FNVG01000004.1"/>
</dbReference>
<dbReference type="PANTHER" id="PTHR33938">
    <property type="entry name" value="FERULOYL ESTERASE B-RELATED"/>
    <property type="match status" value="1"/>
</dbReference>
<evidence type="ECO:0000256" key="7">
    <source>
        <dbReference type="ARBA" id="ARBA00023157"/>
    </source>
</evidence>
<evidence type="ECO:0000256" key="6">
    <source>
        <dbReference type="ARBA" id="ARBA00022837"/>
    </source>
</evidence>
<proteinExistence type="inferred from homology"/>
<evidence type="ECO:0000256" key="4">
    <source>
        <dbReference type="ARBA" id="ARBA00022729"/>
    </source>
</evidence>
<dbReference type="AlphaFoldDB" id="A0A1H5VBH0"/>
<dbReference type="PROSITE" id="PS51257">
    <property type="entry name" value="PROKAR_LIPOPROTEIN"/>
    <property type="match status" value="1"/>
</dbReference>
<keyword evidence="7" id="KW-1015">Disulfide bond</keyword>
<gene>
    <name evidence="8" type="ORF">SAMN04488244_104107</name>
</gene>
<dbReference type="InterPro" id="IPR011118">
    <property type="entry name" value="Tannase/feruloyl_esterase"/>
</dbReference>
<keyword evidence="3" id="KW-0479">Metal-binding</keyword>
<dbReference type="Gene3D" id="3.40.50.1820">
    <property type="entry name" value="alpha/beta hydrolase"/>
    <property type="match status" value="1"/>
</dbReference>
<keyword evidence="6" id="KW-0106">Calcium</keyword>
<evidence type="ECO:0000256" key="1">
    <source>
        <dbReference type="ARBA" id="ARBA00006249"/>
    </source>
</evidence>
<dbReference type="InterPro" id="IPR029058">
    <property type="entry name" value="AB_hydrolase_fold"/>
</dbReference>
<keyword evidence="9" id="KW-1185">Reference proteome</keyword>